<evidence type="ECO:0000313" key="2">
    <source>
        <dbReference type="Proteomes" id="UP000735302"/>
    </source>
</evidence>
<reference evidence="1 2" key="1">
    <citation type="journal article" date="2021" name="Elife">
        <title>Chloroplast acquisition without the gene transfer in kleptoplastic sea slugs, Plakobranchus ocellatus.</title>
        <authorList>
            <person name="Maeda T."/>
            <person name="Takahashi S."/>
            <person name="Yoshida T."/>
            <person name="Shimamura S."/>
            <person name="Takaki Y."/>
            <person name="Nagai Y."/>
            <person name="Toyoda A."/>
            <person name="Suzuki Y."/>
            <person name="Arimoto A."/>
            <person name="Ishii H."/>
            <person name="Satoh N."/>
            <person name="Nishiyama T."/>
            <person name="Hasebe M."/>
            <person name="Maruyama T."/>
            <person name="Minagawa J."/>
            <person name="Obokata J."/>
            <person name="Shigenobu S."/>
        </authorList>
    </citation>
    <scope>NUCLEOTIDE SEQUENCE [LARGE SCALE GENOMIC DNA]</scope>
</reference>
<evidence type="ECO:0000313" key="1">
    <source>
        <dbReference type="EMBL" id="GFO29230.1"/>
    </source>
</evidence>
<comment type="caution">
    <text evidence="1">The sequence shown here is derived from an EMBL/GenBank/DDBJ whole genome shotgun (WGS) entry which is preliminary data.</text>
</comment>
<evidence type="ECO:0008006" key="3">
    <source>
        <dbReference type="Google" id="ProtNLM"/>
    </source>
</evidence>
<protein>
    <recommendedName>
        <fullName evidence="3">Ig-like domain-containing protein</fullName>
    </recommendedName>
</protein>
<dbReference type="AlphaFoldDB" id="A0AAV4C942"/>
<accession>A0AAV4C942</accession>
<organism evidence="1 2">
    <name type="scientific">Plakobranchus ocellatus</name>
    <dbReference type="NCBI Taxonomy" id="259542"/>
    <lineage>
        <taxon>Eukaryota</taxon>
        <taxon>Metazoa</taxon>
        <taxon>Spiralia</taxon>
        <taxon>Lophotrochozoa</taxon>
        <taxon>Mollusca</taxon>
        <taxon>Gastropoda</taxon>
        <taxon>Heterobranchia</taxon>
        <taxon>Euthyneura</taxon>
        <taxon>Panpulmonata</taxon>
        <taxon>Sacoglossa</taxon>
        <taxon>Placobranchoidea</taxon>
        <taxon>Plakobranchidae</taxon>
        <taxon>Plakobranchus</taxon>
    </lineage>
</organism>
<sequence>MGDPYHGNAEVNMANSNLRFQTPVNSLEEISVYPAQALYFGGKITVKCRGRIPSNKRLSLEVSKGSNQRATYYSDGSTHGNIHKYHVLDKRPDEWYQIIDVRCARFMNYTVEFMITEEWVKSETDCCIESLCAKHLQTRLANYTFKRPDVLVDGMPASAEIAPIMGTEIITKCTAYLGRGMKMSFGVVYQEEVSRWFATFDYAGAATRIFNHRNQRINVEQDLRDSHPQYGYVLNATLKITITPNLEEARIVCYPGNGTTDFLRDLVKNNNTNATWTKPMSIKYLSETPTLKVQYKRPSKVLVAGETLNATCEALVGTGQTLVWELITPPKKYTWKAGQNQQFPAWVNITFKTGMYFKSADNANTFTLTKRRPTLEATRLVMANLKD</sequence>
<keyword evidence="2" id="KW-1185">Reference proteome</keyword>
<gene>
    <name evidence="1" type="ORF">PoB_005573500</name>
</gene>
<proteinExistence type="predicted"/>
<dbReference type="Proteomes" id="UP000735302">
    <property type="component" value="Unassembled WGS sequence"/>
</dbReference>
<dbReference type="EMBL" id="BLXT01006136">
    <property type="protein sequence ID" value="GFO29230.1"/>
    <property type="molecule type" value="Genomic_DNA"/>
</dbReference>
<name>A0AAV4C942_9GAST</name>